<organism evidence="2 3">
    <name type="scientific">Natronolimnobius baerhuensis</name>
    <dbReference type="NCBI Taxonomy" id="253108"/>
    <lineage>
        <taxon>Archaea</taxon>
        <taxon>Methanobacteriati</taxon>
        <taxon>Methanobacteriota</taxon>
        <taxon>Stenosarchaea group</taxon>
        <taxon>Halobacteria</taxon>
        <taxon>Halobacteriales</taxon>
        <taxon>Natrialbaceae</taxon>
        <taxon>Natronolimnobius</taxon>
    </lineage>
</organism>
<dbReference type="InterPro" id="IPR012675">
    <property type="entry name" value="Beta-grasp_dom_sf"/>
</dbReference>
<name>A0A202E636_9EURY</name>
<evidence type="ECO:0000313" key="3">
    <source>
        <dbReference type="Proteomes" id="UP000196084"/>
    </source>
</evidence>
<dbReference type="InterPro" id="IPR016155">
    <property type="entry name" value="Mopterin_synth/thiamin_S_b"/>
</dbReference>
<dbReference type="AlphaFoldDB" id="A0A202E636"/>
<gene>
    <name evidence="2" type="ORF">B2G88_15045</name>
</gene>
<dbReference type="InterPro" id="IPR003749">
    <property type="entry name" value="ThiS/MoaD-like"/>
</dbReference>
<proteinExistence type="predicted"/>
<evidence type="ECO:0000313" key="2">
    <source>
        <dbReference type="EMBL" id="OVE83736.1"/>
    </source>
</evidence>
<dbReference type="SUPFAM" id="SSF54285">
    <property type="entry name" value="MoaD/ThiS"/>
    <property type="match status" value="1"/>
</dbReference>
<dbReference type="PANTHER" id="PTHR38031">
    <property type="entry name" value="SULFUR CARRIER PROTEIN SLR0821-RELATED"/>
    <property type="match status" value="1"/>
</dbReference>
<comment type="caution">
    <text evidence="2">The sequence shown here is derived from an EMBL/GenBank/DDBJ whole genome shotgun (WGS) entry which is preliminary data.</text>
</comment>
<dbReference type="EMBL" id="MWPH01000003">
    <property type="protein sequence ID" value="OVE83736.1"/>
    <property type="molecule type" value="Genomic_DNA"/>
</dbReference>
<dbReference type="InterPro" id="IPR052045">
    <property type="entry name" value="Sulfur_Carrier/Prot_Modifier"/>
</dbReference>
<protein>
    <submittedName>
        <fullName evidence="2">Molybdopterin synthase sulfur carrier subunit</fullName>
    </submittedName>
</protein>
<sequence>MPTEWKLFADLAERAGEKHVRVDASAGDTVGDALEELLADRPALAERVLEEDGEELRTQINVLRNGTNVLVEEDGLETELEDGDELALFPPVSGGSVERR</sequence>
<dbReference type="Gene3D" id="3.10.20.30">
    <property type="match status" value="1"/>
</dbReference>
<dbReference type="Pfam" id="PF02597">
    <property type="entry name" value="ThiS"/>
    <property type="match status" value="1"/>
</dbReference>
<accession>A0A202E636</accession>
<dbReference type="PANTHER" id="PTHR38031:SF1">
    <property type="entry name" value="SULFUR CARRIER PROTEIN CYSO"/>
    <property type="match status" value="1"/>
</dbReference>
<dbReference type="Proteomes" id="UP000196084">
    <property type="component" value="Unassembled WGS sequence"/>
</dbReference>
<keyword evidence="3" id="KW-1185">Reference proteome</keyword>
<dbReference type="InterPro" id="IPR010038">
    <property type="entry name" value="MoaD_arc-typ"/>
</dbReference>
<dbReference type="InterPro" id="IPR054834">
    <property type="entry name" value="SAMP1_3"/>
</dbReference>
<dbReference type="NCBIfam" id="NF041918">
    <property type="entry name" value="SAMP1"/>
    <property type="match status" value="1"/>
</dbReference>
<feature type="compositionally biased region" description="Acidic residues" evidence="1">
    <location>
        <begin position="76"/>
        <end position="85"/>
    </location>
</feature>
<feature type="region of interest" description="Disordered" evidence="1">
    <location>
        <begin position="76"/>
        <end position="100"/>
    </location>
</feature>
<reference evidence="2 3" key="1">
    <citation type="submission" date="2017-02" db="EMBL/GenBank/DDBJ databases">
        <title>Natronthermophilus aegyptiacus gen. nov.,sp. nov., an aerobic, extremely halophilic alkalithermophilic archaeon isolated from the athalassohaline Wadi An Natrun, Egypt.</title>
        <authorList>
            <person name="Zhao B."/>
        </authorList>
    </citation>
    <scope>NUCLEOTIDE SEQUENCE [LARGE SCALE GENOMIC DNA]</scope>
    <source>
        <strain evidence="2 3">CGMCC 1.3597</strain>
    </source>
</reference>
<dbReference type="RefSeq" id="WP_054863007.1">
    <property type="nucleotide sequence ID" value="NZ_MWPH01000003.1"/>
</dbReference>
<dbReference type="OrthoDB" id="98357at2157"/>
<dbReference type="CDD" id="cd17505">
    <property type="entry name" value="Ubl_SAMP1_like"/>
    <property type="match status" value="1"/>
</dbReference>
<evidence type="ECO:0000256" key="1">
    <source>
        <dbReference type="SAM" id="MobiDB-lite"/>
    </source>
</evidence>
<dbReference type="NCBIfam" id="TIGR01687">
    <property type="entry name" value="moaD_arch"/>
    <property type="match status" value="1"/>
</dbReference>